<dbReference type="PANTHER" id="PTHR11365">
    <property type="entry name" value="5-OXOPROLINASE RELATED"/>
    <property type="match status" value="1"/>
</dbReference>
<dbReference type="PANTHER" id="PTHR11365:SF23">
    <property type="entry name" value="HYPOTHETICAL 5-OXOPROLINASE (EUROFUNG)-RELATED"/>
    <property type="match status" value="1"/>
</dbReference>
<organism evidence="3 4">
    <name type="scientific">Prauserella flavalba</name>
    <dbReference type="NCBI Taxonomy" id="1477506"/>
    <lineage>
        <taxon>Bacteria</taxon>
        <taxon>Bacillati</taxon>
        <taxon>Actinomycetota</taxon>
        <taxon>Actinomycetes</taxon>
        <taxon>Pseudonocardiales</taxon>
        <taxon>Pseudonocardiaceae</taxon>
        <taxon>Prauserella</taxon>
    </lineage>
</organism>
<dbReference type="GO" id="GO:0005829">
    <property type="term" value="C:cytosol"/>
    <property type="evidence" value="ECO:0007669"/>
    <property type="project" value="TreeGrafter"/>
</dbReference>
<feature type="domain" description="Hydantoinase A/oxoprolinase" evidence="1">
    <location>
        <begin position="203"/>
        <end position="498"/>
    </location>
</feature>
<dbReference type="SUPFAM" id="SSF53067">
    <property type="entry name" value="Actin-like ATPase domain"/>
    <property type="match status" value="1"/>
</dbReference>
<accession>A0A318LJ63</accession>
<dbReference type="InterPro" id="IPR043129">
    <property type="entry name" value="ATPase_NBD"/>
</dbReference>
<evidence type="ECO:0000259" key="2">
    <source>
        <dbReference type="Pfam" id="PF05378"/>
    </source>
</evidence>
<name>A0A318LJ63_9PSEU</name>
<sequence>MLLAGVDIGGTFTDVVLLDTETGTVVTAKVLSTPDDLVRGVVEGVLSACETAGRAPGDVDSILHGTTVITNALIERRGRPTALLTNTGFRDVAEMGTEIRYDVFDLHLRTPEPLTPRNRRLGIGGRLLADGTELTPVDEAEIARKAREAVDAGAEAIAVSLLHSYANGAHEETVSEVVRRELGTDFPVTTSHDVAPEIGEFERTSTVSANAYVMPLASDYLGRLAGELAATGLTPEPHIMTSNGGFVDVPEACRRPVALVESGPAGGAIAAGYLANLSEVDNVLSFDMGGTTAKLCFLQERRPRMAYTFEAARLERFKPGSGLPLSITVLEMIEIGAGGGSIAHVDAMGLLAVGPQSAGAQPGPACYGRGGEEPTVTDADVFTGLIGADAKLGGHLSLDRELSRAAIDRLASEVGGDLDAARTAEGILNQVIESMAQAARLHAAERNIDLRAFDMVAFGGAGPTHAYFLAKRLGVPRVHFPAGAGVLSAYGFTVAESRVDLVRTSTGQLSTLDWERQRQVLAELREEAESRLSRLATGLGPHEQVIELVADMKLRGQGFVLNVPVSLSAVADGDSERVRASFGETYAAAYGVAAPDGEIELVSWRLTLRTRSKSNGAQHGWEVRLDEAAPNRTRRVTMPSFDMDGEIPVVRRDDLPDGDGMAGPLLVEDQNTSIVVGPDATVARRSSGDLVMTIRS</sequence>
<dbReference type="InterPro" id="IPR008040">
    <property type="entry name" value="Hydant_A_N"/>
</dbReference>
<dbReference type="GO" id="GO:0017168">
    <property type="term" value="F:5-oxoprolinase (ATP-hydrolyzing) activity"/>
    <property type="evidence" value="ECO:0007669"/>
    <property type="project" value="TreeGrafter"/>
</dbReference>
<dbReference type="Pfam" id="PF01968">
    <property type="entry name" value="Hydantoinase_A"/>
    <property type="match status" value="1"/>
</dbReference>
<evidence type="ECO:0000313" key="3">
    <source>
        <dbReference type="EMBL" id="PXY23906.1"/>
    </source>
</evidence>
<dbReference type="RefSeq" id="WP_110341624.1">
    <property type="nucleotide sequence ID" value="NZ_JBHVKT010000004.1"/>
</dbReference>
<reference evidence="3 4" key="1">
    <citation type="submission" date="2016-07" db="EMBL/GenBank/DDBJ databases">
        <title>Draft genome sequence of Prauserella sp. YIM 121212, isolated from alkaline soil.</title>
        <authorList>
            <person name="Ruckert C."/>
            <person name="Albersmeier A."/>
            <person name="Jiang C.-L."/>
            <person name="Jiang Y."/>
            <person name="Kalinowski J."/>
            <person name="Schneider O."/>
            <person name="Winkler A."/>
            <person name="Zotchev S.B."/>
        </authorList>
    </citation>
    <scope>NUCLEOTIDE SEQUENCE [LARGE SCALE GENOMIC DNA]</scope>
    <source>
        <strain evidence="3 4">YIM 121212</strain>
    </source>
</reference>
<evidence type="ECO:0000259" key="1">
    <source>
        <dbReference type="Pfam" id="PF01968"/>
    </source>
</evidence>
<evidence type="ECO:0008006" key="5">
    <source>
        <dbReference type="Google" id="ProtNLM"/>
    </source>
</evidence>
<dbReference type="Proteomes" id="UP000247892">
    <property type="component" value="Unassembled WGS sequence"/>
</dbReference>
<keyword evidence="4" id="KW-1185">Reference proteome</keyword>
<dbReference type="InterPro" id="IPR002821">
    <property type="entry name" value="Hydantoinase_A"/>
</dbReference>
<dbReference type="GO" id="GO:0006749">
    <property type="term" value="P:glutathione metabolic process"/>
    <property type="evidence" value="ECO:0007669"/>
    <property type="project" value="TreeGrafter"/>
</dbReference>
<evidence type="ECO:0000313" key="4">
    <source>
        <dbReference type="Proteomes" id="UP000247892"/>
    </source>
</evidence>
<proteinExistence type="predicted"/>
<dbReference type="OrthoDB" id="9768323at2"/>
<dbReference type="InterPro" id="IPR045079">
    <property type="entry name" value="Oxoprolinase-like"/>
</dbReference>
<gene>
    <name evidence="3" type="ORF">BA062_26855</name>
</gene>
<dbReference type="EMBL" id="MASU01000013">
    <property type="protein sequence ID" value="PXY23906.1"/>
    <property type="molecule type" value="Genomic_DNA"/>
</dbReference>
<dbReference type="AlphaFoldDB" id="A0A318LJ63"/>
<protein>
    <recommendedName>
        <fullName evidence="5">N-methylhydantoinase A</fullName>
    </recommendedName>
</protein>
<dbReference type="Pfam" id="PF05378">
    <property type="entry name" value="Hydant_A_N"/>
    <property type="match status" value="1"/>
</dbReference>
<comment type="caution">
    <text evidence="3">The sequence shown here is derived from an EMBL/GenBank/DDBJ whole genome shotgun (WGS) entry which is preliminary data.</text>
</comment>
<feature type="domain" description="Hydantoinase/oxoprolinase N-terminal" evidence="2">
    <location>
        <begin position="5"/>
        <end position="181"/>
    </location>
</feature>